<name>A0A1M5LSI7_9BACT</name>
<feature type="modified residue" description="4-aspartylphosphate" evidence="1">
    <location>
        <position position="55"/>
    </location>
</feature>
<feature type="domain" description="Response regulatory" evidence="2">
    <location>
        <begin position="3"/>
        <end position="116"/>
    </location>
</feature>
<dbReference type="SUPFAM" id="SSF52172">
    <property type="entry name" value="CheY-like"/>
    <property type="match status" value="1"/>
</dbReference>
<dbReference type="SMART" id="SM00448">
    <property type="entry name" value="REC"/>
    <property type="match status" value="1"/>
</dbReference>
<dbReference type="SMART" id="SM00850">
    <property type="entry name" value="LytTR"/>
    <property type="match status" value="1"/>
</dbReference>
<dbReference type="OrthoDB" id="1646880at2"/>
<organism evidence="4 5">
    <name type="scientific">Chryseolinea serpens</name>
    <dbReference type="NCBI Taxonomy" id="947013"/>
    <lineage>
        <taxon>Bacteria</taxon>
        <taxon>Pseudomonadati</taxon>
        <taxon>Bacteroidota</taxon>
        <taxon>Cytophagia</taxon>
        <taxon>Cytophagales</taxon>
        <taxon>Fulvivirgaceae</taxon>
        <taxon>Chryseolinea</taxon>
    </lineage>
</organism>
<dbReference type="GO" id="GO:0003677">
    <property type="term" value="F:DNA binding"/>
    <property type="evidence" value="ECO:0007669"/>
    <property type="project" value="InterPro"/>
</dbReference>
<dbReference type="PROSITE" id="PS50110">
    <property type="entry name" value="RESPONSE_REGULATORY"/>
    <property type="match status" value="1"/>
</dbReference>
<dbReference type="PANTHER" id="PTHR37299">
    <property type="entry name" value="TRANSCRIPTIONAL REGULATOR-RELATED"/>
    <property type="match status" value="1"/>
</dbReference>
<dbReference type="PROSITE" id="PS50930">
    <property type="entry name" value="HTH_LYTTR"/>
    <property type="match status" value="1"/>
</dbReference>
<dbReference type="InterPro" id="IPR007492">
    <property type="entry name" value="LytTR_DNA-bd_dom"/>
</dbReference>
<evidence type="ECO:0000256" key="1">
    <source>
        <dbReference type="PROSITE-ProRule" id="PRU00169"/>
    </source>
</evidence>
<proteinExistence type="predicted"/>
<dbReference type="PANTHER" id="PTHR37299:SF1">
    <property type="entry name" value="STAGE 0 SPORULATION PROTEIN A HOMOLOG"/>
    <property type="match status" value="1"/>
</dbReference>
<sequence length="252" mass="28737">MLKAIIVDDESKSRESLQILLHDFVEGVEVRSLCQDVAEAIQAIERDKPDIVFLDIQLQRETGFDLLTKLKDITFEVIFTTAYSEYAIKAFRFSAIDYLLKPIDIEELKKAVGKVEKRMNGNIASRLTELVQNLKVGTSSSENYKLALPTLEGLIFIKTNDILYCEASSNYTQIYTADGKKYLVSKTLKDYEDLLSEHNFFRIHNSYLINLNSIKKYVKGEGGYVILNNDISLDVSKRKKEAFLNKIGVRNA</sequence>
<dbReference type="Gene3D" id="3.40.50.2300">
    <property type="match status" value="1"/>
</dbReference>
<dbReference type="InterPro" id="IPR001789">
    <property type="entry name" value="Sig_transdc_resp-reg_receiver"/>
</dbReference>
<dbReference type="InterPro" id="IPR011006">
    <property type="entry name" value="CheY-like_superfamily"/>
</dbReference>
<evidence type="ECO:0000259" key="2">
    <source>
        <dbReference type="PROSITE" id="PS50110"/>
    </source>
</evidence>
<evidence type="ECO:0000313" key="5">
    <source>
        <dbReference type="Proteomes" id="UP000184212"/>
    </source>
</evidence>
<gene>
    <name evidence="4" type="ORF">SAMN04488109_1377</name>
</gene>
<dbReference type="InterPro" id="IPR046947">
    <property type="entry name" value="LytR-like"/>
</dbReference>
<evidence type="ECO:0000313" key="4">
    <source>
        <dbReference type="EMBL" id="SHG68094.1"/>
    </source>
</evidence>
<dbReference type="Pfam" id="PF00072">
    <property type="entry name" value="Response_reg"/>
    <property type="match status" value="1"/>
</dbReference>
<dbReference type="EMBL" id="FQWQ01000001">
    <property type="protein sequence ID" value="SHG68094.1"/>
    <property type="molecule type" value="Genomic_DNA"/>
</dbReference>
<dbReference type="Pfam" id="PF04397">
    <property type="entry name" value="LytTR"/>
    <property type="match status" value="1"/>
</dbReference>
<reference evidence="4 5" key="1">
    <citation type="submission" date="2016-11" db="EMBL/GenBank/DDBJ databases">
        <authorList>
            <person name="Jaros S."/>
            <person name="Januszkiewicz K."/>
            <person name="Wedrychowicz H."/>
        </authorList>
    </citation>
    <scope>NUCLEOTIDE SEQUENCE [LARGE SCALE GENOMIC DNA]</scope>
    <source>
        <strain evidence="4 5">DSM 24574</strain>
    </source>
</reference>
<dbReference type="Proteomes" id="UP000184212">
    <property type="component" value="Unassembled WGS sequence"/>
</dbReference>
<dbReference type="AlphaFoldDB" id="A0A1M5LSI7"/>
<dbReference type="Gene3D" id="2.40.50.1020">
    <property type="entry name" value="LytTr DNA-binding domain"/>
    <property type="match status" value="1"/>
</dbReference>
<protein>
    <submittedName>
        <fullName evidence="4">Two component transcriptional regulator, LytTR family</fullName>
    </submittedName>
</protein>
<dbReference type="STRING" id="947013.SAMN04488109_1377"/>
<dbReference type="GO" id="GO:0000156">
    <property type="term" value="F:phosphorelay response regulator activity"/>
    <property type="evidence" value="ECO:0007669"/>
    <property type="project" value="InterPro"/>
</dbReference>
<keyword evidence="1" id="KW-0597">Phosphoprotein</keyword>
<accession>A0A1M5LSI7</accession>
<feature type="domain" description="HTH LytTR-type" evidence="3">
    <location>
        <begin position="146"/>
        <end position="249"/>
    </location>
</feature>
<keyword evidence="5" id="KW-1185">Reference proteome</keyword>
<evidence type="ECO:0000259" key="3">
    <source>
        <dbReference type="PROSITE" id="PS50930"/>
    </source>
</evidence>
<dbReference type="RefSeq" id="WP_073132197.1">
    <property type="nucleotide sequence ID" value="NZ_FQWQ01000001.1"/>
</dbReference>